<feature type="transmembrane region" description="Helical" evidence="6">
    <location>
        <begin position="552"/>
        <end position="571"/>
    </location>
</feature>
<dbReference type="InterPro" id="IPR000595">
    <property type="entry name" value="cNMP-bd_dom"/>
</dbReference>
<dbReference type="SMART" id="SM00100">
    <property type="entry name" value="cNMP"/>
    <property type="match status" value="1"/>
</dbReference>
<feature type="transmembrane region" description="Helical" evidence="6">
    <location>
        <begin position="619"/>
        <end position="641"/>
    </location>
</feature>
<feature type="transmembrane region" description="Helical" evidence="6">
    <location>
        <begin position="445"/>
        <end position="463"/>
    </location>
</feature>
<dbReference type="CDD" id="cd00038">
    <property type="entry name" value="CAP_ED"/>
    <property type="match status" value="1"/>
</dbReference>
<dbReference type="PROSITE" id="PS50042">
    <property type="entry name" value="CNMP_BINDING_3"/>
    <property type="match status" value="1"/>
</dbReference>
<evidence type="ECO:0000256" key="1">
    <source>
        <dbReference type="ARBA" id="ARBA00004141"/>
    </source>
</evidence>
<keyword evidence="2 6" id="KW-0812">Transmembrane</keyword>
<evidence type="ECO:0000256" key="5">
    <source>
        <dbReference type="SAM" id="MobiDB-lite"/>
    </source>
</evidence>
<feature type="compositionally biased region" description="Low complexity" evidence="5">
    <location>
        <begin position="1"/>
        <end position="16"/>
    </location>
</feature>
<gene>
    <name evidence="8" type="ORF">RF679_03285</name>
</gene>
<dbReference type="Pfam" id="PF00027">
    <property type="entry name" value="cNMP_binding"/>
    <property type="match status" value="1"/>
</dbReference>
<organism evidence="8 9">
    <name type="scientific">Undibacterium cyanobacteriorum</name>
    <dbReference type="NCBI Taxonomy" id="3073561"/>
    <lineage>
        <taxon>Bacteria</taxon>
        <taxon>Pseudomonadati</taxon>
        <taxon>Pseudomonadota</taxon>
        <taxon>Betaproteobacteria</taxon>
        <taxon>Burkholderiales</taxon>
        <taxon>Oxalobacteraceae</taxon>
        <taxon>Undibacterium</taxon>
    </lineage>
</organism>
<feature type="transmembrane region" description="Helical" evidence="6">
    <location>
        <begin position="498"/>
        <end position="515"/>
    </location>
</feature>
<evidence type="ECO:0000313" key="8">
    <source>
        <dbReference type="EMBL" id="WMW81314.1"/>
    </source>
</evidence>
<sequence length="647" mass="70812">MNSILEPSLSSNSSDPNPHDGPESAVTANHVAPNSERKSMMLALLDSEILGACSRQSLARILPLLSERYCSEGEQLGRLGAQADHFFLLIHGELCLRSEQGQEQTILQGCFGEEVITGSHHYRADASCVAPSHVLCFPRQAIEILVDANPALKNRLIASMMSRFSEQAVSKTTAEAGSTKAPSGSWIAALGWGLTILIPLLILEFGAQWNLSNKAIIFSAIFSSTVVMWAFSLVDDYIPSLFALLVILVTGLVPAGVILSGFSSDSFLMALSTLGLGTVVVTSGLGYRFILWMLSRLPNSQLWHNVGLFFTGSLITPIIPTANGRIAIVAPFYLDMVESLKLKSGGAAATRLAISCFGGISLFSAVFITSKSVNFAVFGLLSPQGQDKFQWLTWCLAAAVAGFTLVALNGAMAFLMFRNQERAHLPKEIVQQQLALLGKLRPREWAAVAGIVFMVVGIVTSSIHRVQPPWLGFTMFFCLLLGGSLDKKELKEKVDWTFLLYMSGITGIVATFNYLDLDKDLGVHLQILGAYMRGNFELFVLLLFVLINLIRIVVPINAAVVILATVLMPLADLNGVNAWVVGFIVLMFAEVWFLPFQCSYYLPLQELNRKHALYDEKRFLWFNAVLNFARLGAVYASIPYWKALGIL</sequence>
<evidence type="ECO:0000259" key="7">
    <source>
        <dbReference type="PROSITE" id="PS50042"/>
    </source>
</evidence>
<feature type="transmembrane region" description="Helical" evidence="6">
    <location>
        <begin position="469"/>
        <end position="486"/>
    </location>
</feature>
<feature type="transmembrane region" description="Helical" evidence="6">
    <location>
        <begin position="240"/>
        <end position="262"/>
    </location>
</feature>
<feature type="transmembrane region" description="Helical" evidence="6">
    <location>
        <begin position="527"/>
        <end position="547"/>
    </location>
</feature>
<evidence type="ECO:0000256" key="2">
    <source>
        <dbReference type="ARBA" id="ARBA00022692"/>
    </source>
</evidence>
<evidence type="ECO:0000256" key="6">
    <source>
        <dbReference type="SAM" id="Phobius"/>
    </source>
</evidence>
<feature type="domain" description="Cyclic nucleotide-binding" evidence="7">
    <location>
        <begin position="49"/>
        <end position="163"/>
    </location>
</feature>
<reference evidence="8" key="1">
    <citation type="submission" date="2023-09" db="EMBL/GenBank/DDBJ databases">
        <title>Undibacterium sp. 20NA77.5 isolated from freshwater.</title>
        <authorList>
            <person name="Le V."/>
            <person name="Ko S.-R."/>
            <person name="Ahn C.-Y."/>
            <person name="Oh H.-M."/>
        </authorList>
    </citation>
    <scope>NUCLEOTIDE SEQUENCE</scope>
    <source>
        <strain evidence="8">20NA77.5</strain>
    </source>
</reference>
<dbReference type="RefSeq" id="WP_309482794.1">
    <property type="nucleotide sequence ID" value="NZ_CP133720.1"/>
</dbReference>
<feature type="transmembrane region" description="Helical" evidence="6">
    <location>
        <begin position="215"/>
        <end position="234"/>
    </location>
</feature>
<feature type="region of interest" description="Disordered" evidence="5">
    <location>
        <begin position="1"/>
        <end position="27"/>
    </location>
</feature>
<proteinExistence type="predicted"/>
<accession>A0ABY9RJB0</accession>
<dbReference type="Pfam" id="PF00939">
    <property type="entry name" value="Na_sulph_symp"/>
    <property type="match status" value="1"/>
</dbReference>
<feature type="transmembrane region" description="Helical" evidence="6">
    <location>
        <begin position="184"/>
        <end position="203"/>
    </location>
</feature>
<evidence type="ECO:0000256" key="3">
    <source>
        <dbReference type="ARBA" id="ARBA00022989"/>
    </source>
</evidence>
<feature type="transmembrane region" description="Helical" evidence="6">
    <location>
        <begin position="577"/>
        <end position="598"/>
    </location>
</feature>
<dbReference type="InterPro" id="IPR018490">
    <property type="entry name" value="cNMP-bd_dom_sf"/>
</dbReference>
<feature type="transmembrane region" description="Helical" evidence="6">
    <location>
        <begin position="274"/>
        <end position="294"/>
    </location>
</feature>
<dbReference type="InterPro" id="IPR014710">
    <property type="entry name" value="RmlC-like_jellyroll"/>
</dbReference>
<dbReference type="Proteomes" id="UP001181355">
    <property type="component" value="Chromosome"/>
</dbReference>
<dbReference type="InterPro" id="IPR001898">
    <property type="entry name" value="SLC13A/DASS"/>
</dbReference>
<dbReference type="SUPFAM" id="SSF51206">
    <property type="entry name" value="cAMP-binding domain-like"/>
    <property type="match status" value="1"/>
</dbReference>
<keyword evidence="9" id="KW-1185">Reference proteome</keyword>
<evidence type="ECO:0000313" key="9">
    <source>
        <dbReference type="Proteomes" id="UP001181355"/>
    </source>
</evidence>
<keyword evidence="3 6" id="KW-1133">Transmembrane helix</keyword>
<feature type="transmembrane region" description="Helical" evidence="6">
    <location>
        <begin position="389"/>
        <end position="417"/>
    </location>
</feature>
<feature type="transmembrane region" description="Helical" evidence="6">
    <location>
        <begin position="346"/>
        <end position="369"/>
    </location>
</feature>
<keyword evidence="4 6" id="KW-0472">Membrane</keyword>
<protein>
    <submittedName>
        <fullName evidence="8">Anion permease</fullName>
    </submittedName>
</protein>
<feature type="transmembrane region" description="Helical" evidence="6">
    <location>
        <begin position="314"/>
        <end position="334"/>
    </location>
</feature>
<name>A0ABY9RJB0_9BURK</name>
<dbReference type="EMBL" id="CP133720">
    <property type="protein sequence ID" value="WMW81314.1"/>
    <property type="molecule type" value="Genomic_DNA"/>
</dbReference>
<dbReference type="Gene3D" id="2.60.120.10">
    <property type="entry name" value="Jelly Rolls"/>
    <property type="match status" value="1"/>
</dbReference>
<evidence type="ECO:0000256" key="4">
    <source>
        <dbReference type="ARBA" id="ARBA00023136"/>
    </source>
</evidence>
<comment type="subcellular location">
    <subcellularLocation>
        <location evidence="1">Membrane</location>
        <topology evidence="1">Multi-pass membrane protein</topology>
    </subcellularLocation>
</comment>